<dbReference type="NCBIfam" id="NF037959">
    <property type="entry name" value="MFS_SpdSyn"/>
    <property type="match status" value="1"/>
</dbReference>
<sequence>MAEILTQPVTAVKRIPSSLLAIMFTTTIFLSATLLFSVQPMFTKLILPLLGGASNVWNTAMVFFQAMLLGGYVYAHLSSRYLSLRVQIGLHVAITVIGLTFLPLAIGSVAVPESGTPTLWLLGLFAATVGAPFFALSANAPLLQKWFSLTDHADAKDPYFLYSASNAASLLILCAYPILIEPALRLGEQTSVWTFGYVGLIILIGATGLLTLTRLKPNLDTANIKAASLQTLSFRRILFWLMVSFIPSSLMLGVTSHMTSNIASVPMLWIVPLALYLLTFVIVFARRPMLRAAQLRPLIPWVVLITLFVMFLPVLSALTIIAICLTSFLIIALYCHACLVESRPDTSRLTLFYIVMSLGGVMGGVFNALAAPLLFVTTFEYPLVLFLAAFILPAHIGLMRPAQGGVFKSLGLLLVAIIAAFVLPALGWLPRMSGIVIALIVFAATLPLNIRRAQSILILATLVITAVFQPGADEDTIHRDRSFYATMSVEAKMTPLGPMHSFIHGDTVHNFQLRAPEFRTRPASYYAPGGSFDRAISAVRKPGEGMSVALIGLGAGALSCYEQSGDRWTYFEIDPAVISMARNPDLFSFLDDCAPSADIRVGDARQTLASLANGSQDMIIIDAFSSGSIPAHLVTREAMTLYRSKLSNDGLIFFHTSNRMMDVTSVVVRVAEDAGLASRFIETEFSGQAASYSTESNGLLIGPDSVLQRATAGDREWTRWIPSETVGVWTDDYSAIISAIRAKMLRNGRSEPIRSTD</sequence>
<evidence type="ECO:0008006" key="5">
    <source>
        <dbReference type="Google" id="ProtNLM"/>
    </source>
</evidence>
<feature type="transmembrane region" description="Helical" evidence="2">
    <location>
        <begin position="56"/>
        <end position="77"/>
    </location>
</feature>
<feature type="transmembrane region" description="Helical" evidence="2">
    <location>
        <begin position="381"/>
        <end position="399"/>
    </location>
</feature>
<dbReference type="Proteomes" id="UP001161390">
    <property type="component" value="Unassembled WGS sequence"/>
</dbReference>
<evidence type="ECO:0000313" key="3">
    <source>
        <dbReference type="EMBL" id="GLQ20347.1"/>
    </source>
</evidence>
<feature type="transmembrane region" description="Helical" evidence="2">
    <location>
        <begin position="456"/>
        <end position="472"/>
    </location>
</feature>
<keyword evidence="1" id="KW-0620">Polyamine biosynthesis</keyword>
<gene>
    <name evidence="3" type="ORF">GCM10007854_13020</name>
</gene>
<feature type="transmembrane region" description="Helical" evidence="2">
    <location>
        <begin position="266"/>
        <end position="285"/>
    </location>
</feature>
<accession>A0ABQ5V283</accession>
<reference evidence="3" key="2">
    <citation type="submission" date="2023-01" db="EMBL/GenBank/DDBJ databases">
        <title>Draft genome sequence of Algimonas porphyrae strain NBRC 108216.</title>
        <authorList>
            <person name="Sun Q."/>
            <person name="Mori K."/>
        </authorList>
    </citation>
    <scope>NUCLEOTIDE SEQUENCE</scope>
    <source>
        <strain evidence="3">NBRC 108216</strain>
    </source>
</reference>
<dbReference type="PANTHER" id="PTHR43317:SF1">
    <property type="entry name" value="THERMOSPERMINE SYNTHASE ACAULIS5"/>
    <property type="match status" value="1"/>
</dbReference>
<feature type="transmembrane region" description="Helical" evidence="2">
    <location>
        <begin position="297"/>
        <end position="314"/>
    </location>
</feature>
<keyword evidence="2" id="KW-0812">Transmembrane</keyword>
<keyword evidence="2" id="KW-0472">Membrane</keyword>
<keyword evidence="2" id="KW-1133">Transmembrane helix</keyword>
<feature type="transmembrane region" description="Helical" evidence="2">
    <location>
        <begin position="351"/>
        <end position="375"/>
    </location>
</feature>
<feature type="transmembrane region" description="Helical" evidence="2">
    <location>
        <begin position="117"/>
        <end position="138"/>
    </location>
</feature>
<dbReference type="Gene3D" id="3.40.50.150">
    <property type="entry name" value="Vaccinia Virus protein VP39"/>
    <property type="match status" value="1"/>
</dbReference>
<feature type="transmembrane region" description="Helical" evidence="2">
    <location>
        <begin position="320"/>
        <end position="339"/>
    </location>
</feature>
<feature type="transmembrane region" description="Helical" evidence="2">
    <location>
        <begin position="432"/>
        <end position="449"/>
    </location>
</feature>
<keyword evidence="4" id="KW-1185">Reference proteome</keyword>
<feature type="transmembrane region" description="Helical" evidence="2">
    <location>
        <begin position="19"/>
        <end position="36"/>
    </location>
</feature>
<name>A0ABQ5V283_9PROT</name>
<evidence type="ECO:0000256" key="1">
    <source>
        <dbReference type="ARBA" id="ARBA00023115"/>
    </source>
</evidence>
<organism evidence="3 4">
    <name type="scientific">Algimonas porphyrae</name>
    <dbReference type="NCBI Taxonomy" id="1128113"/>
    <lineage>
        <taxon>Bacteria</taxon>
        <taxon>Pseudomonadati</taxon>
        <taxon>Pseudomonadota</taxon>
        <taxon>Alphaproteobacteria</taxon>
        <taxon>Maricaulales</taxon>
        <taxon>Robiginitomaculaceae</taxon>
        <taxon>Algimonas</taxon>
    </lineage>
</organism>
<dbReference type="SUPFAM" id="SSF53335">
    <property type="entry name" value="S-adenosyl-L-methionine-dependent methyltransferases"/>
    <property type="match status" value="1"/>
</dbReference>
<proteinExistence type="predicted"/>
<evidence type="ECO:0000256" key="2">
    <source>
        <dbReference type="SAM" id="Phobius"/>
    </source>
</evidence>
<feature type="transmembrane region" description="Helical" evidence="2">
    <location>
        <begin position="159"/>
        <end position="180"/>
    </location>
</feature>
<feature type="transmembrane region" description="Helical" evidence="2">
    <location>
        <begin position="233"/>
        <end position="254"/>
    </location>
</feature>
<protein>
    <recommendedName>
        <fullName evidence="5">Spermidine synthase</fullName>
    </recommendedName>
</protein>
<dbReference type="PANTHER" id="PTHR43317">
    <property type="entry name" value="THERMOSPERMINE SYNTHASE ACAULIS5"/>
    <property type="match status" value="1"/>
</dbReference>
<dbReference type="EMBL" id="BSNJ01000002">
    <property type="protein sequence ID" value="GLQ20347.1"/>
    <property type="molecule type" value="Genomic_DNA"/>
</dbReference>
<feature type="transmembrane region" description="Helical" evidence="2">
    <location>
        <begin position="192"/>
        <end position="212"/>
    </location>
</feature>
<evidence type="ECO:0000313" key="4">
    <source>
        <dbReference type="Proteomes" id="UP001161390"/>
    </source>
</evidence>
<reference evidence="3" key="1">
    <citation type="journal article" date="2014" name="Int. J. Syst. Evol. Microbiol.">
        <title>Complete genome of a new Firmicutes species belonging to the dominant human colonic microbiota ('Ruminococcus bicirculans') reveals two chromosomes and a selective capacity to utilize plant glucans.</title>
        <authorList>
            <consortium name="NISC Comparative Sequencing Program"/>
            <person name="Wegmann U."/>
            <person name="Louis P."/>
            <person name="Goesmann A."/>
            <person name="Henrissat B."/>
            <person name="Duncan S.H."/>
            <person name="Flint H.J."/>
        </authorList>
    </citation>
    <scope>NUCLEOTIDE SEQUENCE</scope>
    <source>
        <strain evidence="3">NBRC 108216</strain>
    </source>
</reference>
<feature type="transmembrane region" description="Helical" evidence="2">
    <location>
        <begin position="406"/>
        <end position="426"/>
    </location>
</feature>
<feature type="transmembrane region" description="Helical" evidence="2">
    <location>
        <begin position="89"/>
        <end position="111"/>
    </location>
</feature>
<dbReference type="RefSeq" id="WP_284370837.1">
    <property type="nucleotide sequence ID" value="NZ_BSNJ01000002.1"/>
</dbReference>
<comment type="caution">
    <text evidence="3">The sequence shown here is derived from an EMBL/GenBank/DDBJ whole genome shotgun (WGS) entry which is preliminary data.</text>
</comment>
<dbReference type="InterPro" id="IPR029063">
    <property type="entry name" value="SAM-dependent_MTases_sf"/>
</dbReference>